<dbReference type="PRINTS" id="PR00421">
    <property type="entry name" value="THIOREDOXIN"/>
</dbReference>
<proteinExistence type="evidence at transcript level"/>
<dbReference type="PROSITE" id="PS00194">
    <property type="entry name" value="THIOREDOXIN_1"/>
    <property type="match status" value="1"/>
</dbReference>
<dbReference type="EMBL" id="KR733078">
    <property type="protein sequence ID" value="ALK24276.1"/>
    <property type="molecule type" value="mRNA"/>
</dbReference>
<dbReference type="OMA" id="CAIGAPP"/>
<evidence type="ECO:0000313" key="7">
    <source>
        <dbReference type="EMBL" id="ALK24276.1"/>
    </source>
</evidence>
<keyword evidence="1" id="KW-0813">Transport</keyword>
<dbReference type="NCBIfam" id="TIGR01068">
    <property type="entry name" value="thioredoxin"/>
    <property type="match status" value="1"/>
</dbReference>
<reference evidence="7" key="1">
    <citation type="submission" date="2015-05" db="EMBL/GenBank/DDBJ databases">
        <authorList>
            <person name="Wang D.B."/>
            <person name="Wang M."/>
        </authorList>
    </citation>
    <scope>NUCLEOTIDE SEQUENCE</scope>
</reference>
<keyword evidence="9" id="KW-1185">Reference proteome</keyword>
<protein>
    <submittedName>
        <fullName evidence="7 8">Thioredoxin Y</fullName>
    </submittedName>
</protein>
<dbReference type="Proteomes" id="UP000036987">
    <property type="component" value="Unassembled WGS sequence"/>
</dbReference>
<dbReference type="PANTHER" id="PTHR45663">
    <property type="entry name" value="GEO12009P1"/>
    <property type="match status" value="1"/>
</dbReference>
<keyword evidence="2" id="KW-0809">Transit peptide</keyword>
<dbReference type="InterPro" id="IPR036249">
    <property type="entry name" value="Thioredoxin-like_sf"/>
</dbReference>
<dbReference type="GO" id="GO:0015035">
    <property type="term" value="F:protein-disulfide reductase activity"/>
    <property type="evidence" value="ECO:0000318"/>
    <property type="project" value="GO_Central"/>
</dbReference>
<dbReference type="GO" id="GO:0005737">
    <property type="term" value="C:cytoplasm"/>
    <property type="evidence" value="ECO:0000318"/>
    <property type="project" value="GO_Central"/>
</dbReference>
<dbReference type="Gene3D" id="3.40.30.10">
    <property type="entry name" value="Glutaredoxin"/>
    <property type="match status" value="1"/>
</dbReference>
<dbReference type="InterPro" id="IPR013766">
    <property type="entry name" value="Thioredoxin_domain"/>
</dbReference>
<dbReference type="SUPFAM" id="SSF52833">
    <property type="entry name" value="Thioredoxin-like"/>
    <property type="match status" value="1"/>
</dbReference>
<dbReference type="OrthoDB" id="2121326at2759"/>
<reference evidence="9" key="3">
    <citation type="journal article" date="2016" name="Nature">
        <title>The genome of the seagrass Zostera marina reveals angiosperm adaptation to the sea.</title>
        <authorList>
            <person name="Olsen J.L."/>
            <person name="Rouze P."/>
            <person name="Verhelst B."/>
            <person name="Lin Y.-C."/>
            <person name="Bayer T."/>
            <person name="Collen J."/>
            <person name="Dattolo E."/>
            <person name="De Paoli E."/>
            <person name="Dittami S."/>
            <person name="Maumus F."/>
            <person name="Michel G."/>
            <person name="Kersting A."/>
            <person name="Lauritano C."/>
            <person name="Lohaus R."/>
            <person name="Toepel M."/>
            <person name="Tonon T."/>
            <person name="Vanneste K."/>
            <person name="Amirebrahimi M."/>
            <person name="Brakel J."/>
            <person name="Bostroem C."/>
            <person name="Chovatia M."/>
            <person name="Grimwood J."/>
            <person name="Jenkins J.W."/>
            <person name="Jueterbock A."/>
            <person name="Mraz A."/>
            <person name="Stam W.T."/>
            <person name="Tice H."/>
            <person name="Bornberg-Bauer E."/>
            <person name="Green P.J."/>
            <person name="Pearson G.A."/>
            <person name="Procaccini G."/>
            <person name="Duarte C.M."/>
            <person name="Schmutz J."/>
            <person name="Reusch T.B.H."/>
            <person name="Van de Peer Y."/>
        </authorList>
    </citation>
    <scope>NUCLEOTIDE SEQUENCE [LARGE SCALE GENOMIC DNA]</scope>
    <source>
        <strain evidence="9">cv. Finnish</strain>
    </source>
</reference>
<dbReference type="CDD" id="cd02947">
    <property type="entry name" value="TRX_family"/>
    <property type="match status" value="1"/>
</dbReference>
<evidence type="ECO:0000256" key="4">
    <source>
        <dbReference type="ARBA" id="ARBA00023157"/>
    </source>
</evidence>
<evidence type="ECO:0000313" key="8">
    <source>
        <dbReference type="EMBL" id="KMZ64363.1"/>
    </source>
</evidence>
<keyword evidence="4" id="KW-1015">Disulfide bond</keyword>
<evidence type="ECO:0000256" key="5">
    <source>
        <dbReference type="ARBA" id="ARBA00023284"/>
    </source>
</evidence>
<dbReference type="EMBL" id="LFYR01001161">
    <property type="protein sequence ID" value="KMZ64363.1"/>
    <property type="molecule type" value="Genomic_DNA"/>
</dbReference>
<evidence type="ECO:0000256" key="2">
    <source>
        <dbReference type="ARBA" id="ARBA00022946"/>
    </source>
</evidence>
<dbReference type="Pfam" id="PF00085">
    <property type="entry name" value="Thioredoxin"/>
    <property type="match status" value="1"/>
</dbReference>
<dbReference type="STRING" id="29655.A0A0K9P5S5"/>
<name>A0A0K9P5S5_ZOSMR</name>
<dbReference type="InterPro" id="IPR005746">
    <property type="entry name" value="Thioredoxin"/>
</dbReference>
<dbReference type="FunFam" id="3.40.30.10:FF:000001">
    <property type="entry name" value="Thioredoxin"/>
    <property type="match status" value="1"/>
</dbReference>
<evidence type="ECO:0000259" key="6">
    <source>
        <dbReference type="PROSITE" id="PS51352"/>
    </source>
</evidence>
<evidence type="ECO:0000256" key="3">
    <source>
        <dbReference type="ARBA" id="ARBA00022982"/>
    </source>
</evidence>
<keyword evidence="5" id="KW-0676">Redox-active center</keyword>
<evidence type="ECO:0000313" key="9">
    <source>
        <dbReference type="Proteomes" id="UP000036987"/>
    </source>
</evidence>
<evidence type="ECO:0000256" key="1">
    <source>
        <dbReference type="ARBA" id="ARBA00022448"/>
    </source>
</evidence>
<dbReference type="AlphaFoldDB" id="A0A0K9P5S5"/>
<dbReference type="PROSITE" id="PS51352">
    <property type="entry name" value="THIOREDOXIN_2"/>
    <property type="match status" value="1"/>
</dbReference>
<gene>
    <name evidence="8" type="ORF">ZOSMA_373G00110</name>
</gene>
<reference evidence="8" key="2">
    <citation type="submission" date="2015-06" db="EMBL/GenBank/DDBJ databases">
        <title>The genome of the seagrass Zostera marina.</title>
        <authorList>
            <person name="Olsen J.L."/>
            <person name="Schmutz J."/>
            <person name="Jenkins J."/>
            <person name="Grimwood J."/>
            <person name="Amirebrahimi M."/>
            <person name="Tice H."/>
            <person name="Chovatia M."/>
            <person name="Van de Peer Y."/>
            <person name="Rouze P."/>
            <person name="Verhelst B."/>
            <person name="Lin Y.-C."/>
        </authorList>
    </citation>
    <scope>NUCLEOTIDE SEQUENCE [LARGE SCALE GENOMIC DNA]</scope>
    <source>
        <strain evidence="8">Finnish</strain>
    </source>
</reference>
<dbReference type="InterPro" id="IPR017937">
    <property type="entry name" value="Thioredoxin_CS"/>
</dbReference>
<organism evidence="8 9">
    <name type="scientific">Zostera marina</name>
    <name type="common">Eelgrass</name>
    <dbReference type="NCBI Taxonomy" id="29655"/>
    <lineage>
        <taxon>Eukaryota</taxon>
        <taxon>Viridiplantae</taxon>
        <taxon>Streptophyta</taxon>
        <taxon>Embryophyta</taxon>
        <taxon>Tracheophyta</taxon>
        <taxon>Spermatophyta</taxon>
        <taxon>Magnoliopsida</taxon>
        <taxon>Liliopsida</taxon>
        <taxon>Zosteraceae</taxon>
        <taxon>Zostera</taxon>
    </lineage>
</organism>
<accession>A0A0K9P5S5</accession>
<feature type="domain" description="Thioredoxin" evidence="6">
    <location>
        <begin position="57"/>
        <end position="172"/>
    </location>
</feature>
<keyword evidence="3" id="KW-0249">Electron transport</keyword>
<dbReference type="PANTHER" id="PTHR45663:SF15">
    <property type="entry name" value="THIOREDOXIN Y1, CHLOROPLASTIC"/>
    <property type="match status" value="1"/>
</dbReference>
<sequence>MVVCSTAAATLAMSSSCTFYPSIPIESSRFSASRSLSFLTPRFYGGIMKEIRLSIGGTGRRILPKVEAHNQTFNSFDDLLQMTDKPVLVDFYATWCGPCKYMVGVLEEVSAKMGDRIQVVKIDTEKYTEISNSYGIEALPTFIIFNKGKPCNRFEGALSVDKLIDHIEQVLATLS</sequence>